<feature type="region of interest" description="Disordered" evidence="6">
    <location>
        <begin position="436"/>
        <end position="458"/>
    </location>
</feature>
<dbReference type="Pfam" id="PF02889">
    <property type="entry name" value="Sec63"/>
    <property type="match status" value="2"/>
</dbReference>
<dbReference type="InterPro" id="IPR014001">
    <property type="entry name" value="Helicase_ATP-bd"/>
</dbReference>
<feature type="domain" description="Helicase ATP-binding" evidence="7">
    <location>
        <begin position="1394"/>
        <end position="1572"/>
    </location>
</feature>
<dbReference type="InterPro" id="IPR041094">
    <property type="entry name" value="Brr2_helicase_PWI"/>
</dbReference>
<feature type="domain" description="Helicase ATP-binding" evidence="7">
    <location>
        <begin position="550"/>
        <end position="732"/>
    </location>
</feature>
<dbReference type="PROSITE" id="PS51194">
    <property type="entry name" value="HELICASE_CTER"/>
    <property type="match status" value="2"/>
</dbReference>
<dbReference type="SUPFAM" id="SSF81296">
    <property type="entry name" value="E set domains"/>
    <property type="match status" value="1"/>
</dbReference>
<evidence type="ECO:0000256" key="5">
    <source>
        <dbReference type="ARBA" id="ARBA00022840"/>
    </source>
</evidence>
<evidence type="ECO:0000313" key="9">
    <source>
        <dbReference type="EMBL" id="AER35071.1"/>
    </source>
</evidence>
<dbReference type="PANTHER" id="PTHR47961">
    <property type="entry name" value="DNA POLYMERASE THETA, PUTATIVE (AFU_ORTHOLOGUE AFUA_1G05260)-RELATED"/>
    <property type="match status" value="1"/>
</dbReference>
<dbReference type="Gene3D" id="1.10.3380.10">
    <property type="entry name" value="Sec63 N-terminal domain-like domain"/>
    <property type="match status" value="2"/>
</dbReference>
<keyword evidence="3" id="KW-0378">Hydrolase</keyword>
<dbReference type="InterPro" id="IPR035892">
    <property type="entry name" value="C2_domain_sf"/>
</dbReference>
<feature type="compositionally biased region" description="Acidic residues" evidence="6">
    <location>
        <begin position="265"/>
        <end position="284"/>
    </location>
</feature>
<dbReference type="GO" id="GO:0003676">
    <property type="term" value="F:nucleic acid binding"/>
    <property type="evidence" value="ECO:0007669"/>
    <property type="project" value="InterPro"/>
</dbReference>
<dbReference type="Pfam" id="PF23445">
    <property type="entry name" value="WHD_SNRNP200"/>
    <property type="match status" value="2"/>
</dbReference>
<dbReference type="SMART" id="SM00382">
    <property type="entry name" value="AAA"/>
    <property type="match status" value="2"/>
</dbReference>
<feature type="region of interest" description="Disordered" evidence="6">
    <location>
        <begin position="262"/>
        <end position="316"/>
    </location>
</feature>
<protein>
    <submittedName>
        <fullName evidence="9">Putative RNA helicase</fullName>
    </submittedName>
</protein>
<name>G8FUG0_TIELA</name>
<keyword evidence="5" id="KW-0067">ATP-binding</keyword>
<dbReference type="GO" id="GO:0005524">
    <property type="term" value="F:ATP binding"/>
    <property type="evidence" value="ECO:0007669"/>
    <property type="project" value="UniProtKB-KW"/>
</dbReference>
<dbReference type="InterPro" id="IPR004179">
    <property type="entry name" value="Sec63-dom"/>
</dbReference>
<dbReference type="SMART" id="SM00487">
    <property type="entry name" value="DEXDc"/>
    <property type="match status" value="2"/>
</dbReference>
<dbReference type="InterPro" id="IPR048863">
    <property type="entry name" value="BRR2_plug"/>
</dbReference>
<keyword evidence="4 9" id="KW-0347">Helicase</keyword>
<dbReference type="InterPro" id="IPR014756">
    <property type="entry name" value="Ig_E-set"/>
</dbReference>
<dbReference type="FunFam" id="3.40.50.300:FF:000254">
    <property type="entry name" value="U5 small nuclear ribonucleoprotein helicase"/>
    <property type="match status" value="1"/>
</dbReference>
<dbReference type="GO" id="GO:0004386">
    <property type="term" value="F:helicase activity"/>
    <property type="evidence" value="ECO:0007669"/>
    <property type="project" value="UniProtKB-KW"/>
</dbReference>
<dbReference type="SUPFAM" id="SSF158702">
    <property type="entry name" value="Sec63 N-terminal domain-like"/>
    <property type="match status" value="2"/>
</dbReference>
<dbReference type="Gene3D" id="1.10.10.10">
    <property type="entry name" value="Winged helix-like DNA-binding domain superfamily/Winged helix DNA-binding domain"/>
    <property type="match status" value="2"/>
</dbReference>
<dbReference type="Gene3D" id="1.10.150.20">
    <property type="entry name" value="5' to 3' exonuclease, C-terminal subdomain"/>
    <property type="match status" value="2"/>
</dbReference>
<dbReference type="InterPro" id="IPR003593">
    <property type="entry name" value="AAA+_ATPase"/>
</dbReference>
<dbReference type="GO" id="GO:0005682">
    <property type="term" value="C:U5 snRNP"/>
    <property type="evidence" value="ECO:0007669"/>
    <property type="project" value="UniProtKB-ARBA"/>
</dbReference>
<dbReference type="InterPro" id="IPR001650">
    <property type="entry name" value="Helicase_C-like"/>
</dbReference>
<dbReference type="FunFam" id="1.10.3380.10:FF:000002">
    <property type="entry name" value="Activating signal cointegrator 1 complex subunit 3"/>
    <property type="match status" value="1"/>
</dbReference>
<dbReference type="InterPro" id="IPR036388">
    <property type="entry name" value="WH-like_DNA-bd_sf"/>
</dbReference>
<dbReference type="SUPFAM" id="SSF46785">
    <property type="entry name" value="Winged helix' DNA-binding domain"/>
    <property type="match status" value="2"/>
</dbReference>
<feature type="domain" description="Helicase C-terminal" evidence="8">
    <location>
        <begin position="1602"/>
        <end position="1816"/>
    </location>
</feature>
<dbReference type="CDD" id="cd18795">
    <property type="entry name" value="SF2_C_Ski2"/>
    <property type="match status" value="1"/>
</dbReference>
<dbReference type="SMART" id="SM00973">
    <property type="entry name" value="Sec63"/>
    <property type="match status" value="2"/>
</dbReference>
<evidence type="ECO:0000259" key="8">
    <source>
        <dbReference type="PROSITE" id="PS51194"/>
    </source>
</evidence>
<dbReference type="FunFam" id="1.10.3380.10:FF:000001">
    <property type="entry name" value="U5 small nuclear ribonucleoprotein helicase"/>
    <property type="match status" value="1"/>
</dbReference>
<dbReference type="InterPro" id="IPR011545">
    <property type="entry name" value="DEAD/DEAH_box_helicase_dom"/>
</dbReference>
<dbReference type="FunFam" id="3.40.50.300:FF:000062">
    <property type="entry name" value="U5 small nuclear ribonucleoprotein helicase"/>
    <property type="match status" value="1"/>
</dbReference>
<evidence type="ECO:0000259" key="7">
    <source>
        <dbReference type="PROSITE" id="PS51192"/>
    </source>
</evidence>
<proteinExistence type="predicted"/>
<dbReference type="InterPro" id="IPR036390">
    <property type="entry name" value="WH_DNA-bd_sf"/>
</dbReference>
<sequence length="2214" mass="254594">MSEQLARSKQFEYKALFINRIMTETQGKKKQYINNYHNEQLQKKNSNLVIHSERNYQELREPKGEAESLWGKLKGNMGDRISFAKPNDLVDAQKKRKTMDNSGIDKKTGSKVEKDIFKKSKHSHLDVLAATDRYEGLYRPKTNETKIIYEKILTFIQSFIGDHPQEILKGAADEIISILKDDALKVNTQKSEISKLLKGMTEERFSDLVRMGKLITDFQDSTKSENTSGNTMNSLDDNQGVAVIIDEEDEEDQDSQVYEIKNLNSDDEEDDENRNNEDQDEIEDKEGSKIKKTSSMDSDDSDSDQEDTKSRVSRLHNLTKDQVNPLEIDSFWIQRKISQFESDPLVSQRLSDKVLDILKLTDTRKCENELVDLLDITKFDFIKLLLNNKLTILYCTLLAKSENEMERKKLESEMSNNPILIPILAKLKGEKTAKISGANSNVDKKKSNNNNDVVMTSSTNQKMNNKKILNLDELTFQQGSHLMTNKEFKFPKGSVREQYKGYEEVLVPAKKNPPFTNEERLVDIEEMPEWARLAFEGVKSLNRVQSRLYEWAFKTNDNLLLSAPTSAGKTNVAMLTILHEIGLHMHDGQLDLDSFKIVYIAPMKSLVQEVVSNFGNRLKPYGIVVNELTGDQSLSNKQISETQIIVTTPEKWDIITRKSGDRAYTQLVKLIIIDEIHLLHDERGPILECIVARTLRMIESTQEMIRLVGLSATLPNYEDVGIFLRVKEGGVFYFDQSYRPIPLQQQYIGISDRGVKQLQLLNEITYNKVSERVGEHQILVFVHSRRETAKTGKDIRDRAIEADIIGKFVKKLSTKEVLRSEAEKHAKSQDLKDLLPYGIGIHHAGMTRTDRTLVEELFGDKHIQVLISTSTLAWGVNLPAHTVIIKGTQVYQPDKGWTELSPLDVTQMLGRAGRPSFDNEGEGIVITSQKELQFYLSLTNTQLSIESQFISRLPDNLNAEIVLGTIQTLTDAVHWLGYTYLYICMLRNPTLYEISFDEIQNDPRLEQRRIDLVHSAAIILEKNGLIKYDRKSGKFQTTDLGKVASHYYITSQSMSIYNEHLRPTMNEIEFFRLFSMSSEFKNVSVRDGEKFELEKLLERVPIPVKETIDEPSSKINVLLQTYITDIKLDGFALVVDMFYIAQSASRICRALFEMVLKKGWAQLARKILTVCKMVDRKMWASQSPLRQFPEISQKILNQLERRGIPIEDLFDFTQQQLGSAIQNNDEGKKLHKLIHNFPRLALTAHVQPILKNLLKVELTLQPEFNYDKKYHDSCIGWWIIVEDVDGERILYYEYFNLKERMMEDEHLITFTVPLTEPLPPQYYVRVVADRWLSAEYNLSISFRHLILPDKYPPCRSLLDLQPMHIRSLEDDPKAQRLFQDQFKVFNSIQTQCFNTLYNSDDNTLIAAPTNSGKTVCAELALLRLFKQNPSAKAVYLAPVADLASLRFRDWFIKFGKTYSDGKLIVSELTGDSMTDNKILERSNLIVTTCEKWDILSRRWKQRKAIQSIRLLIVDEMHLIGGTYGPVLEVVVSRMRYITKQTQSPIRIVALSSSIANARDIVMWIGATANTCYNFHPNVRPIQLEVAIQGFDYPHFNARMLAMTKPAIYEVSRNKNAQSIIFVPNKKLSRSLARDLIAFVDSEEDLNRKPYLVCSEEILQKELQKIESVALRQSLEWGIAFYHEGLTEVERRTVENLFRSGAIRVLIATHSVCWSLDVYAQLVVIMGTQVYQGKQIRYVDYPINDVLQMIGRAGNQQNHNEKTAKCLLLCHQPKKDYYKMFLNEPLPVESHLDHCLHDHFNSEIVTKTITKKQDALDYLTWTFYYRRLNQNPNYYNLTGTSNIHLSEYLSELVENTLLDLERSNCVSIVDDDKLSPLNLGFIASYYYLKYQTIELFGTSLKSKTNRKGILEILSTAPEFEQIPIRHREEQMIQKMAAHLPLKIDAPNYAEVNTKVNVLLQAFFSRSPISADLYLDQKFILEQSTRLLQAMVDVISSSSWLSPAIATMELSQMCTQALWDNDSPLVQLPHMTSERIKKLNQSEIESVFDVISVEEQSLVKLLKLTKEELQDIQEATSKYPDVNVSYQVQDEEDLHSGDQITLEVVLERGENQSVESQDVLVHAPFYPKEKIESWWVLVGDQKNNQLLAIKRIAFSQKTKVKLEFQAPSVGQHDFTLYLMSDSYTGCDQEYELNLDIKQATMDEDDEDEDNDDQMQS</sequence>
<dbReference type="InterPro" id="IPR027417">
    <property type="entry name" value="P-loop_NTPase"/>
</dbReference>
<dbReference type="Gene3D" id="2.60.40.150">
    <property type="entry name" value="C2 domain"/>
    <property type="match status" value="2"/>
</dbReference>
<evidence type="ECO:0000256" key="2">
    <source>
        <dbReference type="ARBA" id="ARBA00022741"/>
    </source>
</evidence>
<dbReference type="FunFam" id="2.60.40.150:FF:000004">
    <property type="entry name" value="RNA helicase, activating signal cointegrator 1"/>
    <property type="match status" value="1"/>
</dbReference>
<dbReference type="GO" id="GO:0016787">
    <property type="term" value="F:hydrolase activity"/>
    <property type="evidence" value="ECO:0007669"/>
    <property type="project" value="UniProtKB-KW"/>
</dbReference>
<dbReference type="FunFam" id="1.10.150.20:FF:000004">
    <property type="entry name" value="U5 small nuclear ribonucleoprotein helicase"/>
    <property type="match status" value="1"/>
</dbReference>
<dbReference type="Pfam" id="PF00271">
    <property type="entry name" value="Helicase_C"/>
    <property type="match status" value="2"/>
</dbReference>
<dbReference type="SUPFAM" id="SSF52540">
    <property type="entry name" value="P-loop containing nucleoside triphosphate hydrolases"/>
    <property type="match status" value="3"/>
</dbReference>
<dbReference type="FunFam" id="1.10.10.10:FF:000012">
    <property type="entry name" value="U5 small nuclear ribonucleoprotein helicase"/>
    <property type="match status" value="1"/>
</dbReference>
<dbReference type="PIRSF" id="PIRSF039073">
    <property type="entry name" value="BRR2"/>
    <property type="match status" value="1"/>
</dbReference>
<evidence type="ECO:0000256" key="6">
    <source>
        <dbReference type="SAM" id="MobiDB-lite"/>
    </source>
</evidence>
<dbReference type="CDD" id="cd18019">
    <property type="entry name" value="DEXHc_Brr2_1"/>
    <property type="match status" value="1"/>
</dbReference>
<dbReference type="CDD" id="cd18021">
    <property type="entry name" value="DEXHc_Brr2_2"/>
    <property type="match status" value="1"/>
</dbReference>
<dbReference type="InterPro" id="IPR050474">
    <property type="entry name" value="Hel308_SKI2-like"/>
</dbReference>
<dbReference type="FunFam" id="3.40.50.300:FF:000368">
    <property type="entry name" value="U5 small nuclear ribonucleoprotein 200 kDa helicase"/>
    <property type="match status" value="1"/>
</dbReference>
<evidence type="ECO:0000256" key="1">
    <source>
        <dbReference type="ARBA" id="ARBA00022737"/>
    </source>
</evidence>
<dbReference type="GO" id="GO:0000393">
    <property type="term" value="P:spliceosomal conformational changes to generate catalytic conformation"/>
    <property type="evidence" value="ECO:0007669"/>
    <property type="project" value="UniProtKB-ARBA"/>
</dbReference>
<keyword evidence="1" id="KW-0677">Repeat</keyword>
<dbReference type="SMART" id="SM00490">
    <property type="entry name" value="HELICc"/>
    <property type="match status" value="2"/>
</dbReference>
<evidence type="ECO:0000256" key="3">
    <source>
        <dbReference type="ARBA" id="ARBA00022801"/>
    </source>
</evidence>
<dbReference type="Gene3D" id="3.40.50.300">
    <property type="entry name" value="P-loop containing nucleotide triphosphate hydrolases"/>
    <property type="match status" value="4"/>
</dbReference>
<dbReference type="FunFam" id="3.40.50.300:FF:000102">
    <property type="entry name" value="RNA helicase, activating signal cointegrator 1"/>
    <property type="match status" value="1"/>
</dbReference>
<dbReference type="PANTHER" id="PTHR47961:SF4">
    <property type="entry name" value="ACTIVATING SIGNAL COINTEGRATOR 1 COMPLEX SUBUNIT 3"/>
    <property type="match status" value="1"/>
</dbReference>
<reference evidence="9" key="1">
    <citation type="submission" date="2011-05" db="EMBL/GenBank/DDBJ databases">
        <title>Phenotypic evolution in the social amoebas.</title>
        <authorList>
            <person name="Schaap P."/>
            <person name="Lawal H.M."/>
            <person name="Gloeckner G."/>
        </authorList>
    </citation>
    <scope>NUCLEOTIDE SEQUENCE</scope>
</reference>
<keyword evidence="2" id="KW-0547">Nucleotide-binding</keyword>
<dbReference type="FunFam" id="2.60.40.150:FF:000133">
    <property type="entry name" value="Pre-mRNA splicing helicase, putative"/>
    <property type="match status" value="1"/>
</dbReference>
<dbReference type="InterPro" id="IPR057842">
    <property type="entry name" value="WH_MER3"/>
</dbReference>
<dbReference type="Pfam" id="PF21188">
    <property type="entry name" value="BRR2_plug"/>
    <property type="match status" value="1"/>
</dbReference>
<dbReference type="EMBL" id="JN048918">
    <property type="protein sequence ID" value="AER35071.1"/>
    <property type="molecule type" value="Genomic_DNA"/>
</dbReference>
<dbReference type="PROSITE" id="PS51192">
    <property type="entry name" value="HELICASE_ATP_BIND_1"/>
    <property type="match status" value="2"/>
</dbReference>
<dbReference type="FunFam" id="1.10.10.10:FF:000024">
    <property type="entry name" value="U5 small nuclear ribonucleoprotein helicase"/>
    <property type="match status" value="1"/>
</dbReference>
<dbReference type="Pfam" id="PF00270">
    <property type="entry name" value="DEAD"/>
    <property type="match status" value="2"/>
</dbReference>
<accession>G8FUG0</accession>
<evidence type="ECO:0000256" key="4">
    <source>
        <dbReference type="ARBA" id="ARBA00022806"/>
    </source>
</evidence>
<organism evidence="9">
    <name type="scientific">Tieghemostelium lacteum</name>
    <name type="common">Slime mold</name>
    <name type="synonym">Dictyostelium lacteum</name>
    <dbReference type="NCBI Taxonomy" id="361077"/>
    <lineage>
        <taxon>Eukaryota</taxon>
        <taxon>Amoebozoa</taxon>
        <taxon>Evosea</taxon>
        <taxon>Eumycetozoa</taxon>
        <taxon>Dictyostelia</taxon>
        <taxon>Dictyosteliales</taxon>
        <taxon>Raperosteliaceae</taxon>
        <taxon>Tieghemostelium</taxon>
    </lineage>
</organism>
<dbReference type="Pfam" id="PF18149">
    <property type="entry name" value="Helicase_PWI"/>
    <property type="match status" value="1"/>
</dbReference>
<feature type="domain" description="Helicase C-terminal" evidence="8">
    <location>
        <begin position="742"/>
        <end position="961"/>
    </location>
</feature>